<gene>
    <name evidence="1" type="ORF">NCTC5050_02876</name>
</gene>
<dbReference type="EMBL" id="UGLZ01000005">
    <property type="protein sequence ID" value="STV18106.1"/>
    <property type="molecule type" value="Genomic_DNA"/>
</dbReference>
<evidence type="ECO:0000313" key="2">
    <source>
        <dbReference type="Proteomes" id="UP000255382"/>
    </source>
</evidence>
<sequence>MSELTAEAALKLVGEIFVYHMPFNRALGLELERYEKAFAPA</sequence>
<organism evidence="1 2">
    <name type="scientific">Klebsiella pneumoniae subsp. ozaenae</name>
    <dbReference type="NCBI Taxonomy" id="574"/>
    <lineage>
        <taxon>Bacteria</taxon>
        <taxon>Pseudomonadati</taxon>
        <taxon>Pseudomonadota</taxon>
        <taxon>Gammaproteobacteria</taxon>
        <taxon>Enterobacterales</taxon>
        <taxon>Enterobacteriaceae</taxon>
        <taxon>Klebsiella/Raoultella group</taxon>
        <taxon>Klebsiella</taxon>
        <taxon>Klebsiella pneumoniae complex</taxon>
    </lineage>
</organism>
<name>A0A378AQR6_KLEPO</name>
<protein>
    <submittedName>
        <fullName evidence="1">Protein PaaI</fullName>
    </submittedName>
</protein>
<accession>A0A378AQR6</accession>
<dbReference type="Proteomes" id="UP000255382">
    <property type="component" value="Unassembled WGS sequence"/>
</dbReference>
<reference evidence="1 2" key="1">
    <citation type="submission" date="2018-06" db="EMBL/GenBank/DDBJ databases">
        <authorList>
            <consortium name="Pathogen Informatics"/>
            <person name="Doyle S."/>
        </authorList>
    </citation>
    <scope>NUCLEOTIDE SEQUENCE [LARGE SCALE GENOMIC DNA]</scope>
    <source>
        <strain evidence="1 2">NCTC5050</strain>
    </source>
</reference>
<keyword evidence="2" id="KW-1185">Reference proteome</keyword>
<proteinExistence type="predicted"/>
<evidence type="ECO:0000313" key="1">
    <source>
        <dbReference type="EMBL" id="STV18106.1"/>
    </source>
</evidence>
<dbReference type="AlphaFoldDB" id="A0A378AQR6"/>